<organism evidence="1">
    <name type="scientific">freshwater metagenome</name>
    <dbReference type="NCBI Taxonomy" id="449393"/>
    <lineage>
        <taxon>unclassified sequences</taxon>
        <taxon>metagenomes</taxon>
        <taxon>ecological metagenomes</taxon>
    </lineage>
</organism>
<name>A0A6J7KG78_9ZZZZ</name>
<evidence type="ECO:0000313" key="1">
    <source>
        <dbReference type="EMBL" id="CAB4955210.1"/>
    </source>
</evidence>
<proteinExistence type="predicted"/>
<dbReference type="EMBL" id="CAFBNL010000051">
    <property type="protein sequence ID" value="CAB4955210.1"/>
    <property type="molecule type" value="Genomic_DNA"/>
</dbReference>
<sequence>MAYVVSLVKVPLCVPGSKCSDARRAWYAATSVPVEPSDTSPAGTAGRSIAAGCAKTGIVVVVVGAIVVVVVVEEATEAPAVGRESG</sequence>
<protein>
    <submittedName>
        <fullName evidence="1">Unannotated protein</fullName>
    </submittedName>
</protein>
<accession>A0A6J7KG78</accession>
<reference evidence="1" key="1">
    <citation type="submission" date="2020-05" db="EMBL/GenBank/DDBJ databases">
        <authorList>
            <person name="Chiriac C."/>
            <person name="Salcher M."/>
            <person name="Ghai R."/>
            <person name="Kavagutti S V."/>
        </authorList>
    </citation>
    <scope>NUCLEOTIDE SEQUENCE</scope>
</reference>
<gene>
    <name evidence="1" type="ORF">UFOPK3789_00940</name>
</gene>
<dbReference type="AlphaFoldDB" id="A0A6J7KG78"/>